<dbReference type="Proteomes" id="UP000029643">
    <property type="component" value="Unassembled WGS sequence"/>
</dbReference>
<dbReference type="PROSITE" id="PS51257">
    <property type="entry name" value="PROKAR_LIPOPROTEIN"/>
    <property type="match status" value="1"/>
</dbReference>
<evidence type="ECO:0008006" key="3">
    <source>
        <dbReference type="Google" id="ProtNLM"/>
    </source>
</evidence>
<dbReference type="SUPFAM" id="SSF54909">
    <property type="entry name" value="Dimeric alpha+beta barrel"/>
    <property type="match status" value="1"/>
</dbReference>
<evidence type="ECO:0000313" key="2">
    <source>
        <dbReference type="Proteomes" id="UP000029643"/>
    </source>
</evidence>
<reference evidence="1 2" key="1">
    <citation type="journal article" date="2014" name="Genome Announc.">
        <title>Draft Genome Sequences of Marine Flavobacterium Algibacter lectus Strains SS8 and NR4.</title>
        <authorList>
            <person name="Takatani N."/>
            <person name="Nakanishi M."/>
            <person name="Meirelles P."/>
            <person name="Mino S."/>
            <person name="Suda W."/>
            <person name="Oshima K."/>
            <person name="Hattori M."/>
            <person name="Ohkuma M."/>
            <person name="Hosokawa M."/>
            <person name="Miyashita K."/>
            <person name="Thompson F.L."/>
            <person name="Niwa A."/>
            <person name="Sawabe T."/>
            <person name="Sawabe T."/>
        </authorList>
    </citation>
    <scope>NUCLEOTIDE SEQUENCE [LARGE SCALE GENOMIC DNA]</scope>
    <source>
        <strain evidence="2">JCM19274</strain>
    </source>
</reference>
<dbReference type="InterPro" id="IPR011008">
    <property type="entry name" value="Dimeric_a/b-barrel"/>
</dbReference>
<dbReference type="RefSeq" id="WP_052415812.1">
    <property type="nucleotide sequence ID" value="NZ_BBNU01000001.1"/>
</dbReference>
<name>A0A090WQU9_9FLAO</name>
<comment type="caution">
    <text evidence="1">The sequence shown here is derived from an EMBL/GenBank/DDBJ whole genome shotgun (WGS) entry which is preliminary data.</text>
</comment>
<accession>A0A090WQU9</accession>
<dbReference type="EMBL" id="BBNU01000001">
    <property type="protein sequence ID" value="GAL77769.1"/>
    <property type="molecule type" value="Genomic_DNA"/>
</dbReference>
<dbReference type="Gene3D" id="3.30.70.100">
    <property type="match status" value="1"/>
</dbReference>
<proteinExistence type="predicted"/>
<sequence length="227" mass="25717">MNIKLIAFAIIGLLVSSCSNTKSVLEVTTFKTKSLNNISVFNKLDAEVETNFTAKQPGFIKRQSGINENGEYVVLVYWESLENAKASMEKFMADPSVAKYASMIDGVSMKMSRYHIEDDFNAAHSNFVEVMSFKTKADIDMKAFNKTNKNVENVFTSKQDGFLQRVTGVNENGEQIVVVYWDNKSHSDAALQPFMNNKISKEFMGMMDQSSIWMGGRYQKIKPELEY</sequence>
<organism evidence="1 2">
    <name type="scientific">Algibacter lectus</name>
    <dbReference type="NCBI Taxonomy" id="221126"/>
    <lineage>
        <taxon>Bacteria</taxon>
        <taxon>Pseudomonadati</taxon>
        <taxon>Bacteroidota</taxon>
        <taxon>Flavobacteriia</taxon>
        <taxon>Flavobacteriales</taxon>
        <taxon>Flavobacteriaceae</taxon>
        <taxon>Algibacter</taxon>
    </lineage>
</organism>
<dbReference type="STRING" id="221126.SAMN04489722_102177"/>
<dbReference type="AlphaFoldDB" id="A0A090WQU9"/>
<evidence type="ECO:0000313" key="1">
    <source>
        <dbReference type="EMBL" id="GAL77769.1"/>
    </source>
</evidence>
<gene>
    <name evidence="1" type="ORF">JCM19274_5482</name>
</gene>
<protein>
    <recommendedName>
        <fullName evidence="3">ABM domain-containing protein</fullName>
    </recommendedName>
</protein>